<protein>
    <recommendedName>
        <fullName evidence="5">BTB domain-containing protein</fullName>
    </recommendedName>
</protein>
<feature type="region of interest" description="Disordered" evidence="1">
    <location>
        <begin position="156"/>
        <end position="189"/>
    </location>
</feature>
<dbReference type="EMBL" id="LAEV01000286">
    <property type="protein sequence ID" value="KKA30739.1"/>
    <property type="molecule type" value="Genomic_DNA"/>
</dbReference>
<sequence>MGAHSEVCGPVAPRGATIGGTRSLHSRSKRLNRSHISAPSFVPQNEFPVFSVSGDVEIIIGVGPNNAYQSRYLLHRHTLSCCSGFFDASLSPEWDRTSSDRLSRTPRRDGPRALDSGHSVAISPSSREPTKKKWCYELNYGSGEDDVPILVRRDQQPSMPSIFGPDPPSSYARNNALPLPSHSTSQAARSAHNILQSLSTFGSHGRNSEAPSQETSMLTTRDHDILRDYDNLFRIFYNYPPMIDGVSIADAYVQCKSLLSLADQYDALEVVGPRVDHHLLQFQGRLWQQIAKYPISYLRLAYMARSKVIFQEALIHVVGKWPAGERSLRSDMPSSVMEIIEDKVADLRDRVAHVESRLYRLTLLTKSGEQITPANSFLDWLVVSLFRQWLATNSTPPAPAIPQNGRSRSRSHSTSAALAPSPPQLPAYGRVYRILGAPVSSGAYLGHDECKRFLKLMPDLYSRENVRRFEKRLDELKAKARELVLPLLNSDLELYVSTRCGGDGDAAMAKILDSYGYLTCTTVDDEDIPWMLDD</sequence>
<keyword evidence="4" id="KW-1185">Reference proteome</keyword>
<dbReference type="PANTHER" id="PTHR38119:SF1">
    <property type="entry name" value="BTB DOMAIN-CONTAINING PROTEIN"/>
    <property type="match status" value="1"/>
</dbReference>
<organism evidence="2 4">
    <name type="scientific">Thielaviopsis punctulata</name>
    <dbReference type="NCBI Taxonomy" id="72032"/>
    <lineage>
        <taxon>Eukaryota</taxon>
        <taxon>Fungi</taxon>
        <taxon>Dikarya</taxon>
        <taxon>Ascomycota</taxon>
        <taxon>Pezizomycotina</taxon>
        <taxon>Sordariomycetes</taxon>
        <taxon>Hypocreomycetidae</taxon>
        <taxon>Microascales</taxon>
        <taxon>Ceratocystidaceae</taxon>
        <taxon>Thielaviopsis</taxon>
    </lineage>
</organism>
<evidence type="ECO:0000256" key="1">
    <source>
        <dbReference type="SAM" id="MobiDB-lite"/>
    </source>
</evidence>
<accession>A0A0F4ZGQ6</accession>
<dbReference type="PANTHER" id="PTHR38119">
    <property type="entry name" value="BTB DOMAIN-CONTAINING PROTEIN-RELATED"/>
    <property type="match status" value="1"/>
</dbReference>
<evidence type="ECO:0000313" key="3">
    <source>
        <dbReference type="EMBL" id="KKA30739.1"/>
    </source>
</evidence>
<gene>
    <name evidence="3" type="ORF">TD95_003507</name>
    <name evidence="2" type="ORF">TD95_004810</name>
</gene>
<dbReference type="EMBL" id="LAEV01000677">
    <property type="protein sequence ID" value="KKA29789.1"/>
    <property type="molecule type" value="Genomic_DNA"/>
</dbReference>
<dbReference type="Proteomes" id="UP000033483">
    <property type="component" value="Unassembled WGS sequence"/>
</dbReference>
<feature type="region of interest" description="Disordered" evidence="1">
    <location>
        <begin position="93"/>
        <end position="126"/>
    </location>
</feature>
<dbReference type="OrthoDB" id="5280838at2759"/>
<name>A0A0F4ZGQ6_9PEZI</name>
<dbReference type="AlphaFoldDB" id="A0A0F4ZGQ6"/>
<evidence type="ECO:0008006" key="5">
    <source>
        <dbReference type="Google" id="ProtNLM"/>
    </source>
</evidence>
<evidence type="ECO:0000313" key="4">
    <source>
        <dbReference type="Proteomes" id="UP000033483"/>
    </source>
</evidence>
<comment type="caution">
    <text evidence="2">The sequence shown here is derived from an EMBL/GenBank/DDBJ whole genome shotgun (WGS) entry which is preliminary data.</text>
</comment>
<feature type="compositionally biased region" description="Basic and acidic residues" evidence="1">
    <location>
        <begin position="93"/>
        <end position="112"/>
    </location>
</feature>
<feature type="region of interest" description="Disordered" evidence="1">
    <location>
        <begin position="396"/>
        <end position="421"/>
    </location>
</feature>
<evidence type="ECO:0000313" key="2">
    <source>
        <dbReference type="EMBL" id="KKA29789.1"/>
    </source>
</evidence>
<reference evidence="2 4" key="1">
    <citation type="submission" date="2015-03" db="EMBL/GenBank/DDBJ databases">
        <authorList>
            <person name="Radwan O."/>
            <person name="Al-Naeli F.A."/>
            <person name="Rendon G.A."/>
            <person name="Fields C."/>
        </authorList>
    </citation>
    <scope>NUCLEOTIDE SEQUENCE [LARGE SCALE GENOMIC DNA]</scope>
    <source>
        <strain evidence="2">CR-DP1</strain>
    </source>
</reference>
<proteinExistence type="predicted"/>
<feature type="region of interest" description="Disordered" evidence="1">
    <location>
        <begin position="1"/>
        <end position="26"/>
    </location>
</feature>